<dbReference type="PANTHER" id="PTHR43806:SF11">
    <property type="entry name" value="CEREVISIN-RELATED"/>
    <property type="match status" value="1"/>
</dbReference>
<dbReference type="PROSITE" id="PS51892">
    <property type="entry name" value="SUBTILASE"/>
    <property type="match status" value="1"/>
</dbReference>
<comment type="similarity">
    <text evidence="1 5">Belongs to the peptidase S8 family.</text>
</comment>
<evidence type="ECO:0000313" key="7">
    <source>
        <dbReference type="EMBL" id="MBL0745596.1"/>
    </source>
</evidence>
<dbReference type="InterPro" id="IPR023827">
    <property type="entry name" value="Peptidase_S8_Asp-AS"/>
</dbReference>
<dbReference type="InterPro" id="IPR026444">
    <property type="entry name" value="Secre_tail"/>
</dbReference>
<accession>A0ABS1L4V9</accession>
<reference evidence="7 8" key="1">
    <citation type="submission" date="2021-01" db="EMBL/GenBank/DDBJ databases">
        <title>Chryseolinea sp. Jin1 Genome sequencing and assembly.</title>
        <authorList>
            <person name="Kim I."/>
        </authorList>
    </citation>
    <scope>NUCLEOTIDE SEQUENCE [LARGE SCALE GENOMIC DNA]</scope>
    <source>
        <strain evidence="7 8">Jin1</strain>
    </source>
</reference>
<evidence type="ECO:0000256" key="1">
    <source>
        <dbReference type="ARBA" id="ARBA00011073"/>
    </source>
</evidence>
<dbReference type="PROSITE" id="PS00137">
    <property type="entry name" value="SUBTILASE_HIS"/>
    <property type="match status" value="1"/>
</dbReference>
<evidence type="ECO:0000256" key="2">
    <source>
        <dbReference type="ARBA" id="ARBA00022670"/>
    </source>
</evidence>
<evidence type="ECO:0000256" key="3">
    <source>
        <dbReference type="ARBA" id="ARBA00022801"/>
    </source>
</evidence>
<gene>
    <name evidence="7" type="ORF">JI741_30470</name>
</gene>
<dbReference type="EMBL" id="JAERRB010000017">
    <property type="protein sequence ID" value="MBL0745596.1"/>
    <property type="molecule type" value="Genomic_DNA"/>
</dbReference>
<organism evidence="7 8">
    <name type="scientific">Chryseolinea lacunae</name>
    <dbReference type="NCBI Taxonomy" id="2801331"/>
    <lineage>
        <taxon>Bacteria</taxon>
        <taxon>Pseudomonadati</taxon>
        <taxon>Bacteroidota</taxon>
        <taxon>Cytophagia</taxon>
        <taxon>Cytophagales</taxon>
        <taxon>Fulvivirgaceae</taxon>
        <taxon>Chryseolinea</taxon>
    </lineage>
</organism>
<comment type="caution">
    <text evidence="7">The sequence shown here is derived from an EMBL/GenBank/DDBJ whole genome shotgun (WGS) entry which is preliminary data.</text>
</comment>
<dbReference type="PROSITE" id="PS00136">
    <property type="entry name" value="SUBTILASE_ASP"/>
    <property type="match status" value="1"/>
</dbReference>
<protein>
    <submittedName>
        <fullName evidence="7">S8 family serine peptidase</fullName>
    </submittedName>
</protein>
<keyword evidence="8" id="KW-1185">Reference proteome</keyword>
<dbReference type="CDD" id="cd07473">
    <property type="entry name" value="Peptidases_S8_Subtilisin_like"/>
    <property type="match status" value="1"/>
</dbReference>
<keyword evidence="4 5" id="KW-0720">Serine protease</keyword>
<feature type="active site" description="Charge relay system" evidence="5">
    <location>
        <position position="224"/>
    </location>
</feature>
<dbReference type="InterPro" id="IPR000209">
    <property type="entry name" value="Peptidase_S8/S53_dom"/>
</dbReference>
<dbReference type="PANTHER" id="PTHR43806">
    <property type="entry name" value="PEPTIDASE S8"/>
    <property type="match status" value="1"/>
</dbReference>
<dbReference type="PRINTS" id="PR00723">
    <property type="entry name" value="SUBTILISIN"/>
</dbReference>
<dbReference type="Gene3D" id="3.40.50.200">
    <property type="entry name" value="Peptidase S8/S53 domain"/>
    <property type="match status" value="1"/>
</dbReference>
<dbReference type="InterPro" id="IPR022398">
    <property type="entry name" value="Peptidase_S8_His-AS"/>
</dbReference>
<dbReference type="InterPro" id="IPR034204">
    <property type="entry name" value="PfSUB1-like_cat_dom"/>
</dbReference>
<keyword evidence="2 5" id="KW-0645">Protease</keyword>
<evidence type="ECO:0000259" key="6">
    <source>
        <dbReference type="Pfam" id="PF00082"/>
    </source>
</evidence>
<evidence type="ECO:0000256" key="4">
    <source>
        <dbReference type="ARBA" id="ARBA00022825"/>
    </source>
</evidence>
<feature type="active site" description="Charge relay system" evidence="5">
    <location>
        <position position="388"/>
    </location>
</feature>
<feature type="active site" description="Charge relay system" evidence="5">
    <location>
        <position position="169"/>
    </location>
</feature>
<evidence type="ECO:0000256" key="5">
    <source>
        <dbReference type="PROSITE-ProRule" id="PRU01240"/>
    </source>
</evidence>
<evidence type="ECO:0000313" key="8">
    <source>
        <dbReference type="Proteomes" id="UP000613030"/>
    </source>
</evidence>
<dbReference type="SUPFAM" id="SSF52743">
    <property type="entry name" value="Subtilisin-like"/>
    <property type="match status" value="1"/>
</dbReference>
<name>A0ABS1L4V9_9BACT</name>
<dbReference type="RefSeq" id="WP_202016101.1">
    <property type="nucleotide sequence ID" value="NZ_JAERRB010000017.1"/>
</dbReference>
<dbReference type="InterPro" id="IPR050131">
    <property type="entry name" value="Peptidase_S8_subtilisin-like"/>
</dbReference>
<feature type="domain" description="Peptidase S8/S53" evidence="6">
    <location>
        <begin position="162"/>
        <end position="442"/>
    </location>
</feature>
<dbReference type="Proteomes" id="UP000613030">
    <property type="component" value="Unassembled WGS sequence"/>
</dbReference>
<keyword evidence="3 5" id="KW-0378">Hydrolase</keyword>
<proteinExistence type="inferred from homology"/>
<dbReference type="Pfam" id="PF00082">
    <property type="entry name" value="Peptidase_S8"/>
    <property type="match status" value="1"/>
</dbReference>
<dbReference type="InterPro" id="IPR015500">
    <property type="entry name" value="Peptidase_S8_subtilisin-rel"/>
</dbReference>
<dbReference type="InterPro" id="IPR036852">
    <property type="entry name" value="Peptidase_S8/S53_dom_sf"/>
</dbReference>
<sequence>MLTKLVTLIFVAAVAAPCMLLARGAPLRFLALAKKEISDETLAVTLRAAPHKVMAMRLTSRSASPVLRTKASGVLFLLKADANANATELLAYLMHSNIFEYVETDHVGHAAAVTQPVVFPLDPFFSRQWSHHNDGSFALSVATFDADADIAEAWTTTSGSAAVIVAVLDSGIKTDHREFDGRLWRNTHEIPDNQKDDDGNGYVDDVNGWNFVADNPAIEDDAGHGTHIAGIVGATGNNHVGYAGVDWHCKLMALKVLDEGLQGYYSDWVAAIYYAVDHGASIINLSVGGDAYSKALDDAVQYAWDRNVLIVASMQNLNNETVFYPAGHAHALAVGSTDANDHRSESFAGTLYGSNYGEHLDVVAPGNYIYGLYHLSDTVYSMVLSGTSQAAALVSGIASLLRAQHPDLTVEQLEQRIETTAEDGVGKETEDSPGWDRFYGYGRVNAALALHADGARPPVEHSLQIFPNPSGGLLRVVLDQKVALRFTLELCDSMGRLIFRDDHDATRRIELTYGFDELPPGLYLLYVRNENTRAVVKWLKY</sequence>
<dbReference type="NCBIfam" id="TIGR04183">
    <property type="entry name" value="Por_Secre_tail"/>
    <property type="match status" value="1"/>
</dbReference>